<evidence type="ECO:0000256" key="5">
    <source>
        <dbReference type="ARBA" id="ARBA00022982"/>
    </source>
</evidence>
<feature type="modified residue" description="FMN phosphoryl threonine" evidence="6">
    <location>
        <position position="163"/>
    </location>
</feature>
<keyword evidence="3 6" id="KW-0285">Flavoprotein</keyword>
<comment type="subcellular location">
    <subcellularLocation>
        <location evidence="6">Cell inner membrane</location>
        <topology evidence="6">Single-pass membrane protein</topology>
    </subcellularLocation>
</comment>
<protein>
    <recommendedName>
        <fullName evidence="6">Ion-translocating oxidoreductase complex subunit G</fullName>
        <ecNumber evidence="6">7.-.-.-</ecNumber>
    </recommendedName>
    <alternativeName>
        <fullName evidence="6">Rnf electron transport complex subunit G</fullName>
    </alternativeName>
</protein>
<dbReference type="InterPro" id="IPR007329">
    <property type="entry name" value="FMN-bd"/>
</dbReference>
<keyword evidence="2 6" id="KW-0597">Phosphoprotein</keyword>
<evidence type="ECO:0000256" key="3">
    <source>
        <dbReference type="ARBA" id="ARBA00022630"/>
    </source>
</evidence>
<evidence type="ECO:0000256" key="6">
    <source>
        <dbReference type="HAMAP-Rule" id="MF_00479"/>
    </source>
</evidence>
<dbReference type="AlphaFoldDB" id="Q315L2"/>
<dbReference type="PIRSF" id="PIRSF006091">
    <property type="entry name" value="E_trnsport_RnfG"/>
    <property type="match status" value="1"/>
</dbReference>
<dbReference type="GO" id="GO:0005886">
    <property type="term" value="C:plasma membrane"/>
    <property type="evidence" value="ECO:0007669"/>
    <property type="project" value="UniProtKB-SubCell"/>
</dbReference>
<evidence type="ECO:0000313" key="8">
    <source>
        <dbReference type="EMBL" id="ABB37384.1"/>
    </source>
</evidence>
<keyword evidence="6" id="KW-1003">Cell membrane</keyword>
<keyword evidence="4 6" id="KW-0288">FMN</keyword>
<comment type="cofactor">
    <cofactor evidence="6">
        <name>FMN</name>
        <dbReference type="ChEBI" id="CHEBI:58210"/>
    </cofactor>
</comment>
<dbReference type="Pfam" id="PF04205">
    <property type="entry name" value="FMN_bind"/>
    <property type="match status" value="1"/>
</dbReference>
<evidence type="ECO:0000256" key="4">
    <source>
        <dbReference type="ARBA" id="ARBA00022643"/>
    </source>
</evidence>
<dbReference type="PANTHER" id="PTHR36118:SF1">
    <property type="entry name" value="ION-TRANSLOCATING OXIDOREDUCTASE COMPLEX SUBUNIT G"/>
    <property type="match status" value="1"/>
</dbReference>
<keyword evidence="6" id="KW-1133">Transmembrane helix</keyword>
<evidence type="ECO:0000256" key="2">
    <source>
        <dbReference type="ARBA" id="ARBA00022553"/>
    </source>
</evidence>
<dbReference type="GO" id="GO:0022900">
    <property type="term" value="P:electron transport chain"/>
    <property type="evidence" value="ECO:0007669"/>
    <property type="project" value="UniProtKB-UniRule"/>
</dbReference>
<dbReference type="NCBIfam" id="NF045876">
    <property type="entry name" value="RnfG_DVU2794"/>
    <property type="match status" value="1"/>
</dbReference>
<reference evidence="8 9" key="1">
    <citation type="journal article" date="2011" name="J. Bacteriol.">
        <title>Complete genome sequence and updated annotation of Desulfovibrio alaskensis G20.</title>
        <authorList>
            <person name="Hauser L.J."/>
            <person name="Land M.L."/>
            <person name="Brown S.D."/>
            <person name="Larimer F."/>
            <person name="Keller K.L."/>
            <person name="Rapp-Giles B.J."/>
            <person name="Price M.N."/>
            <person name="Lin M."/>
            <person name="Bruce D.C."/>
            <person name="Detter J.C."/>
            <person name="Tapia R."/>
            <person name="Han C.S."/>
            <person name="Goodwin L.A."/>
            <person name="Cheng J.F."/>
            <person name="Pitluck S."/>
            <person name="Copeland A."/>
            <person name="Lucas S."/>
            <person name="Nolan M."/>
            <person name="Lapidus A.L."/>
            <person name="Palumbo A.V."/>
            <person name="Wall J.D."/>
        </authorList>
    </citation>
    <scope>NUCLEOTIDE SEQUENCE [LARGE SCALE GENOMIC DNA]</scope>
    <source>
        <strain evidence="9">ATCC BAA 1058 / DSM 17464 / G20</strain>
    </source>
</reference>
<dbReference type="EMBL" id="CP000112">
    <property type="protein sequence ID" value="ABB37384.1"/>
    <property type="molecule type" value="Genomic_DNA"/>
</dbReference>
<dbReference type="BRENDA" id="7.1.1.11">
    <property type="organism ID" value="1902"/>
</dbReference>
<proteinExistence type="inferred from homology"/>
<keyword evidence="1 6" id="KW-0813">Transport</keyword>
<name>Q315L2_OLEA2</name>
<comment type="similarity">
    <text evidence="6">Belongs to the RnfG family.</text>
</comment>
<dbReference type="KEGG" id="dde:Dde_0583"/>
<feature type="domain" description="FMN-binding" evidence="7">
    <location>
        <begin position="95"/>
        <end position="180"/>
    </location>
</feature>
<keyword evidence="6" id="KW-0472">Membrane</keyword>
<keyword evidence="5 6" id="KW-0249">Electron transport</keyword>
<evidence type="ECO:0000256" key="1">
    <source>
        <dbReference type="ARBA" id="ARBA00022448"/>
    </source>
</evidence>
<dbReference type="GO" id="GO:0010181">
    <property type="term" value="F:FMN binding"/>
    <property type="evidence" value="ECO:0007669"/>
    <property type="project" value="InterPro"/>
</dbReference>
<dbReference type="HOGENOM" id="CLU_077882_1_1_7"/>
<evidence type="ECO:0000313" key="9">
    <source>
        <dbReference type="Proteomes" id="UP000002710"/>
    </source>
</evidence>
<evidence type="ECO:0000259" key="7">
    <source>
        <dbReference type="SMART" id="SM00900"/>
    </source>
</evidence>
<keyword evidence="6" id="KW-0812">Transmembrane</keyword>
<accession>Q315L2</accession>
<dbReference type="eggNOG" id="COG4659">
    <property type="taxonomic scope" value="Bacteria"/>
</dbReference>
<dbReference type="GO" id="GO:0009055">
    <property type="term" value="F:electron transfer activity"/>
    <property type="evidence" value="ECO:0007669"/>
    <property type="project" value="InterPro"/>
</dbReference>
<keyword evidence="6" id="KW-1278">Translocase</keyword>
<dbReference type="InterPro" id="IPR010209">
    <property type="entry name" value="Ion_transpt_RnfG/RsxG"/>
</dbReference>
<gene>
    <name evidence="6" type="primary">rnfG</name>
    <name evidence="8" type="ordered locus">Dde_0583</name>
</gene>
<sequence length="192" mass="20104">MREIIKMIVVLSTICVISGFALSSLKKLTAPQIELQVLTYVQGPAIKDVLSGYDNDPIADRRRFTDPSTGAEYNVFPAKKGGKLFAVALENFGGGYGGDIGVMVGFDVENDVLTGIGVTTMKETPGLGTVIAEDSFTSKFTGKGLDVALKSDGGEIDGISGATFSSIGCMVAVQKASAVYKSLKSEIVTGFN</sequence>
<comment type="subunit">
    <text evidence="6">The complex is composed of six subunits: RnfA, RnfB, RnfC, RnfD, RnfE and RnfG.</text>
</comment>
<organism evidence="8 9">
    <name type="scientific">Oleidesulfovibrio alaskensis (strain ATCC BAA-1058 / DSM 17464 / G20)</name>
    <name type="common">Desulfovibrio alaskensis</name>
    <dbReference type="NCBI Taxonomy" id="207559"/>
    <lineage>
        <taxon>Bacteria</taxon>
        <taxon>Pseudomonadati</taxon>
        <taxon>Thermodesulfobacteriota</taxon>
        <taxon>Desulfovibrionia</taxon>
        <taxon>Desulfovibrionales</taxon>
        <taxon>Desulfovibrionaceae</taxon>
        <taxon>Oleidesulfovibrio</taxon>
    </lineage>
</organism>
<dbReference type="DNASU" id="3756244"/>
<comment type="function">
    <text evidence="6">Part of a membrane-bound complex that couples electron transfer with translocation of ions across the membrane.</text>
</comment>
<dbReference type="PANTHER" id="PTHR36118">
    <property type="entry name" value="ION-TRANSLOCATING OXIDOREDUCTASE COMPLEX SUBUNIT G"/>
    <property type="match status" value="1"/>
</dbReference>
<dbReference type="SMART" id="SM00900">
    <property type="entry name" value="FMN_bind"/>
    <property type="match status" value="1"/>
</dbReference>
<keyword evidence="6" id="KW-0997">Cell inner membrane</keyword>
<dbReference type="HAMAP" id="MF_00479">
    <property type="entry name" value="RsxG_RnfG"/>
    <property type="match status" value="1"/>
</dbReference>
<dbReference type="RefSeq" id="WP_011366696.1">
    <property type="nucleotide sequence ID" value="NC_007519.1"/>
</dbReference>
<dbReference type="Proteomes" id="UP000002710">
    <property type="component" value="Chromosome"/>
</dbReference>
<keyword evidence="9" id="KW-1185">Reference proteome</keyword>
<dbReference type="EC" id="7.-.-.-" evidence="6"/>
<dbReference type="STRING" id="207559.Dde_0583"/>